<gene>
    <name evidence="1" type="ORF">METZ01_LOCUS316784</name>
</gene>
<dbReference type="AlphaFoldDB" id="A0A382NTF2"/>
<organism evidence="1">
    <name type="scientific">marine metagenome</name>
    <dbReference type="NCBI Taxonomy" id="408172"/>
    <lineage>
        <taxon>unclassified sequences</taxon>
        <taxon>metagenomes</taxon>
        <taxon>ecological metagenomes</taxon>
    </lineage>
</organism>
<accession>A0A382NTF2</accession>
<sequence>MIALVQFSCIMEIQEIDVKSIKISDFIVDYDQELNELFFQVSTEAEYDTIVDVQVQMLANNPSMEMVFTLNDSAKSGDLIAMNGIFSGNFSLEEALLFREYQINAIVQNNSGEEITKLIIFNIEEEFSPEVVEIKFWKKYADGSGYFFDPAITEFQVNDDEISYLDIQVEIKDLNGLEDIKSIRYQINVEGMSAEDSCEYVSELGFQNYVQWYLDFQSQTDSTFIFDINNSYLPEPGIIIKSLASCGRTGVSIFRFIVSDYFHDPISIEIPLAFIKCGDNLWDCNVEGESGYCIEECPE</sequence>
<name>A0A382NTF2_9ZZZZ</name>
<proteinExistence type="predicted"/>
<dbReference type="EMBL" id="UINC01102362">
    <property type="protein sequence ID" value="SVC63930.1"/>
    <property type="molecule type" value="Genomic_DNA"/>
</dbReference>
<evidence type="ECO:0000313" key="1">
    <source>
        <dbReference type="EMBL" id="SVC63930.1"/>
    </source>
</evidence>
<protein>
    <submittedName>
        <fullName evidence="1">Uncharacterized protein</fullName>
    </submittedName>
</protein>
<reference evidence="1" key="1">
    <citation type="submission" date="2018-05" db="EMBL/GenBank/DDBJ databases">
        <authorList>
            <person name="Lanie J.A."/>
            <person name="Ng W.-L."/>
            <person name="Kazmierczak K.M."/>
            <person name="Andrzejewski T.M."/>
            <person name="Davidsen T.M."/>
            <person name="Wayne K.J."/>
            <person name="Tettelin H."/>
            <person name="Glass J.I."/>
            <person name="Rusch D."/>
            <person name="Podicherti R."/>
            <person name="Tsui H.-C.T."/>
            <person name="Winkler M.E."/>
        </authorList>
    </citation>
    <scope>NUCLEOTIDE SEQUENCE</scope>
</reference>